<dbReference type="Pfam" id="PF19044">
    <property type="entry name" value="P-loop_TraG"/>
    <property type="match status" value="1"/>
</dbReference>
<comment type="caution">
    <text evidence="2">The sequence shown here is derived from an EMBL/GenBank/DDBJ whole genome shotgun (WGS) entry which is preliminary data.</text>
</comment>
<organism evidence="2 3">
    <name type="scientific">Clostridium boliviensis</name>
    <dbReference type="NCBI Taxonomy" id="318465"/>
    <lineage>
        <taxon>Bacteria</taxon>
        <taxon>Bacillati</taxon>
        <taxon>Bacillota</taxon>
        <taxon>Clostridia</taxon>
        <taxon>Eubacteriales</taxon>
        <taxon>Clostridiaceae</taxon>
        <taxon>Clostridium</taxon>
    </lineage>
</organism>
<dbReference type="Gene3D" id="3.40.50.300">
    <property type="entry name" value="P-loop containing nucleotide triphosphate hydrolases"/>
    <property type="match status" value="1"/>
</dbReference>
<protein>
    <submittedName>
        <fullName evidence="2">DUF87 domain-containing protein</fullName>
    </submittedName>
</protein>
<dbReference type="EMBL" id="JAWONS010000124">
    <property type="protein sequence ID" value="MDW2797601.1"/>
    <property type="molecule type" value="Genomic_DNA"/>
</dbReference>
<dbReference type="Proteomes" id="UP001276854">
    <property type="component" value="Unassembled WGS sequence"/>
</dbReference>
<dbReference type="InterPro" id="IPR051162">
    <property type="entry name" value="T4SS_component"/>
</dbReference>
<accession>A0ABU4GJ13</accession>
<evidence type="ECO:0000313" key="2">
    <source>
        <dbReference type="EMBL" id="MDW2797601.1"/>
    </source>
</evidence>
<dbReference type="PANTHER" id="PTHR30121">
    <property type="entry name" value="UNCHARACTERIZED PROTEIN YJGR-RELATED"/>
    <property type="match status" value="1"/>
</dbReference>
<dbReference type="CDD" id="cd01127">
    <property type="entry name" value="TrwB_TraG_TraD_VirD4"/>
    <property type="match status" value="1"/>
</dbReference>
<dbReference type="RefSeq" id="WP_318063853.1">
    <property type="nucleotide sequence ID" value="NZ_JAWONS010000124.1"/>
</dbReference>
<name>A0ABU4GJ13_9CLOT</name>
<dbReference type="Gene3D" id="1.10.8.730">
    <property type="match status" value="1"/>
</dbReference>
<dbReference type="InterPro" id="IPR043964">
    <property type="entry name" value="P-loop_TraG"/>
</dbReference>
<gene>
    <name evidence="2" type="ORF">RZO55_08435</name>
</gene>
<keyword evidence="3" id="KW-1185">Reference proteome</keyword>
<evidence type="ECO:0000259" key="1">
    <source>
        <dbReference type="Pfam" id="PF19044"/>
    </source>
</evidence>
<proteinExistence type="predicted"/>
<dbReference type="SUPFAM" id="SSF52540">
    <property type="entry name" value="P-loop containing nucleoside triphosphate hydrolases"/>
    <property type="match status" value="1"/>
</dbReference>
<reference evidence="2 3" key="1">
    <citation type="submission" date="2023-10" db="EMBL/GenBank/DDBJ databases">
        <title>A novel Glycoside Hydrolase 43-Like Enzyme from Clostrdium boliviensis is an Endo-xylanase, and a Candidate for Xylooligosaccharides Production from Different Xylan Substrates.</title>
        <authorList>
            <person name="Alvarez M.T."/>
            <person name="Rocabado-Villegas L.R."/>
            <person name="Salas-Veizaga D.M."/>
            <person name="Linares-Pasten J.A."/>
            <person name="Gudmundsdottir E.E."/>
            <person name="Hreggvidsson G.O."/>
            <person name="Adlercreutz P."/>
            <person name="Nordberg Karlsson E."/>
        </authorList>
    </citation>
    <scope>NUCLEOTIDE SEQUENCE [LARGE SCALE GENOMIC DNA]</scope>
    <source>
        <strain evidence="2 3">E-1</strain>
    </source>
</reference>
<evidence type="ECO:0000313" key="3">
    <source>
        <dbReference type="Proteomes" id="UP001276854"/>
    </source>
</evidence>
<feature type="domain" description="TraG P-loop" evidence="1">
    <location>
        <begin position="239"/>
        <end position="526"/>
    </location>
</feature>
<sequence length="609" mass="69862">MSKKSNSKSISQKDIQIQEFLDMIAPSVIKFNTDHFICGNTYRCVWALREYPTATDEQAILRHLGEKDSVTLHLYTRHVTPVEEKKIISNAANKNRMQSTSTQDLQQTVTAESNLHDVATIVAQMHRSREPLLHVAVYIELTSHDYDQLKLLQTEVLTELIRSKLNVDRLMLRQQQGFQCVMLSGYNVFGDQFERVLPASSVANLYPFNYSGKTDPNGFYLGRDKFGSNILADFNRRADDKTNANILILGNSGQGKSYLLKLILCNLRESGMHIIGLDPEMEYEELTLNLGGCFIDLMSGEFIINVLEPKSWDDTGDPKDTEAPQAFRQTSKLSQHISFLKDFFRTYKDFTDREIDTIEIMLGRLYEKWGITDRSNFDRLKHTDYPILSDLYDFIETEYKNFDESHRQLYTADSLREICLGLHSMCKGAESKFFNGHTNITSNDFITFGVKGVLNASKNLRNALLFNVLSYMSNELLTTGNTAASIDELYLFLTNLTAIEYIRNFMKRVRKKESAVILASQNLEDFNVEHIRELTKPLFSIPTHQFLFNAGSIDAKFYMDTLQLEKSEFELIRYPQQGVCLYKCGNERYNLMVHAPEHKAKLFGKAGGR</sequence>
<dbReference type="InterPro" id="IPR027417">
    <property type="entry name" value="P-loop_NTPase"/>
</dbReference>
<dbReference type="PANTHER" id="PTHR30121:SF6">
    <property type="entry name" value="SLR6007 PROTEIN"/>
    <property type="match status" value="1"/>
</dbReference>